<feature type="transmembrane region" description="Helical" evidence="1">
    <location>
        <begin position="5"/>
        <end position="22"/>
    </location>
</feature>
<dbReference type="InterPro" id="IPR014794">
    <property type="entry name" value="DUF1779"/>
</dbReference>
<name>A0ABS2QC83_9BACI</name>
<evidence type="ECO:0000256" key="1">
    <source>
        <dbReference type="SAM" id="Phobius"/>
    </source>
</evidence>
<dbReference type="Gene3D" id="3.30.360.40">
    <property type="entry name" value="YwmB-like"/>
    <property type="match status" value="1"/>
</dbReference>
<accession>A0ABS2QC83</accession>
<organism evidence="2 3">
    <name type="scientific">Peribacillus deserti</name>
    <dbReference type="NCBI Taxonomy" id="673318"/>
    <lineage>
        <taxon>Bacteria</taxon>
        <taxon>Bacillati</taxon>
        <taxon>Bacillota</taxon>
        <taxon>Bacilli</taxon>
        <taxon>Bacillales</taxon>
        <taxon>Bacillaceae</taxon>
        <taxon>Peribacillus</taxon>
    </lineage>
</organism>
<dbReference type="Proteomes" id="UP000823486">
    <property type="component" value="Unassembled WGS sequence"/>
</dbReference>
<sequence length="249" mass="28821">MTKKYIHILIYVSLAGFIYLLSGNTTTIAKNDIDIAKMIRVLESHQEMQIKEWSVFARGIDEQTNTIDQYDQKVKDFKKLYPEFDWQQAENDNSLTASGTRKNQQTGTLETIKIMMTLTKSTPTTYILYEVRGNKWTKDSLIYIKKDFFGKTNDIFRENPSIFTCIKGEINDKIGKVLSFYVKEMVEEFNAHEIESIKEENFISVSAHSTQFDSYLTKEQMNLQLAMRKEGLGGKTTFVVGTPIITFEY</sequence>
<keyword evidence="1" id="KW-1133">Transmembrane helix</keyword>
<reference evidence="2 3" key="1">
    <citation type="submission" date="2021-01" db="EMBL/GenBank/DDBJ databases">
        <title>Genomic Encyclopedia of Type Strains, Phase IV (KMG-IV): sequencing the most valuable type-strain genomes for metagenomic binning, comparative biology and taxonomic classification.</title>
        <authorList>
            <person name="Goeker M."/>
        </authorList>
    </citation>
    <scope>NUCLEOTIDE SEQUENCE [LARGE SCALE GENOMIC DNA]</scope>
    <source>
        <strain evidence="2 3">DSM 105482</strain>
    </source>
</reference>
<comment type="caution">
    <text evidence="2">The sequence shown here is derived from an EMBL/GenBank/DDBJ whole genome shotgun (WGS) entry which is preliminary data.</text>
</comment>
<keyword evidence="1" id="KW-0472">Membrane</keyword>
<proteinExistence type="predicted"/>
<dbReference type="InterPro" id="IPR036209">
    <property type="entry name" value="YwmB-like_sf"/>
</dbReference>
<dbReference type="RefSeq" id="WP_204537392.1">
    <property type="nucleotide sequence ID" value="NZ_JAFBFI010000001.1"/>
</dbReference>
<evidence type="ECO:0008006" key="4">
    <source>
        <dbReference type="Google" id="ProtNLM"/>
    </source>
</evidence>
<evidence type="ECO:0000313" key="3">
    <source>
        <dbReference type="Proteomes" id="UP000823486"/>
    </source>
</evidence>
<dbReference type="EMBL" id="JAFBFI010000001">
    <property type="protein sequence ID" value="MBM7690702.1"/>
    <property type="molecule type" value="Genomic_DNA"/>
</dbReference>
<keyword evidence="1" id="KW-0812">Transmembrane</keyword>
<gene>
    <name evidence="2" type="ORF">JOC77_000105</name>
</gene>
<dbReference type="Pfam" id="PF08680">
    <property type="entry name" value="DUF1779"/>
    <property type="match status" value="1"/>
</dbReference>
<protein>
    <recommendedName>
        <fullName evidence="4">TATA-box binding protein</fullName>
    </recommendedName>
</protein>
<evidence type="ECO:0000313" key="2">
    <source>
        <dbReference type="EMBL" id="MBM7690702.1"/>
    </source>
</evidence>
<dbReference type="SUPFAM" id="SSF143842">
    <property type="entry name" value="YwmB-like"/>
    <property type="match status" value="1"/>
</dbReference>
<dbReference type="Gene3D" id="3.30.2030.10">
    <property type="entry name" value="YwmB-like"/>
    <property type="match status" value="1"/>
</dbReference>
<keyword evidence="3" id="KW-1185">Reference proteome</keyword>